<evidence type="ECO:0000313" key="6">
    <source>
        <dbReference type="EMBL" id="KSU20550.1"/>
    </source>
</evidence>
<dbReference type="RefSeq" id="WP_023190020.1">
    <property type="nucleotide sequence ID" value="NZ_CP010050.1"/>
</dbReference>
<name>A0A0A7SXF7_LACLL</name>
<dbReference type="SUPFAM" id="SSF53448">
    <property type="entry name" value="Nucleotide-diphospho-sugar transferases"/>
    <property type="match status" value="1"/>
</dbReference>
<sequence length="318" mass="37050">MKTAVLMATYNGEKFIEKQLDSIKNQVLAPDYVIIRDDGSTDGTVQFVKDYIATNDLVGWNIIKNQKNLGWRLNFRQLLIDSQNTDADVIFLSDQDDVWNLGKNKRQLEILAKHQEIEVLSADTEFTVSTSEATVPTNYIFKNNDQELSEFPVEHFYKAGFRQGMTLAIKKEFISRFLKYWKEDYNLLPHDALIECLAGLLGVGYNLNECVAVHNRHESNASGKAVVTLKSPKKLHIQELYAKYQGYYEIVYKVLQDNKSSLAHEEQKYYEFTKRRVENAQSGSIWKVIMQQFKDWKNYEHRSSQIRDIIFGFKKEMK</sequence>
<reference evidence="5 8" key="3">
    <citation type="submission" date="2018-03" db="EMBL/GenBank/DDBJ databases">
        <title>Genome sequence of Lactococcus lactis strain 14B4 from almond drupe.</title>
        <authorList>
            <person name="Tran T.D."/>
            <person name="McGarvey J.A."/>
            <person name="Huynh S."/>
            <person name="Parker C.T."/>
        </authorList>
    </citation>
    <scope>NUCLEOTIDE SEQUENCE [LARGE SCALE GENOMIC DNA]</scope>
    <source>
        <strain evidence="5 8">14B4</strain>
    </source>
</reference>
<evidence type="ECO:0000259" key="4">
    <source>
        <dbReference type="Pfam" id="PF00535"/>
    </source>
</evidence>
<evidence type="ECO:0000256" key="3">
    <source>
        <dbReference type="ARBA" id="ARBA00022679"/>
    </source>
</evidence>
<organism evidence="6 7">
    <name type="scientific">Lactococcus lactis subsp. lactis</name>
    <name type="common">Streptococcus lactis</name>
    <dbReference type="NCBI Taxonomy" id="1360"/>
    <lineage>
        <taxon>Bacteria</taxon>
        <taxon>Bacillati</taxon>
        <taxon>Bacillota</taxon>
        <taxon>Bacilli</taxon>
        <taxon>Lactobacillales</taxon>
        <taxon>Streptococcaceae</taxon>
        <taxon>Lactococcus</taxon>
    </lineage>
</organism>
<feature type="domain" description="Glycosyltransferase 2-like" evidence="4">
    <location>
        <begin position="5"/>
        <end position="164"/>
    </location>
</feature>
<keyword evidence="3 6" id="KW-0808">Transferase</keyword>
<dbReference type="AlphaFoldDB" id="A0A0A7SXF7"/>
<dbReference type="EMBL" id="CP028160">
    <property type="protein sequence ID" value="AWN64831.1"/>
    <property type="molecule type" value="Genomic_DNA"/>
</dbReference>
<gene>
    <name evidence="5" type="ORF">LL14B4_00935</name>
    <name evidence="6" type="ORF">M20_1408</name>
</gene>
<evidence type="ECO:0000256" key="2">
    <source>
        <dbReference type="ARBA" id="ARBA00022676"/>
    </source>
</evidence>
<dbReference type="EMBL" id="LKLU01000084">
    <property type="protein sequence ID" value="KSU20550.1"/>
    <property type="molecule type" value="Genomic_DNA"/>
</dbReference>
<evidence type="ECO:0000313" key="7">
    <source>
        <dbReference type="Proteomes" id="UP000053719"/>
    </source>
</evidence>
<proteinExistence type="inferred from homology"/>
<dbReference type="InterPro" id="IPR050834">
    <property type="entry name" value="Glycosyltransf_2"/>
</dbReference>
<reference evidence="6" key="2">
    <citation type="journal article" date="2017" name="Genome Announc.">
        <title>Draft Genome Sequences of 24 Lactococcus lactis Strains.</title>
        <authorList>
            <person name="Backus L."/>
            <person name="Wels M."/>
            <person name="Boekhorst J."/>
            <person name="Dijkstra A.R."/>
            <person name="Beerthuyzen M."/>
            <person name="Kelly W.J."/>
            <person name="Siezen R.J."/>
            <person name="van Hijum S.A."/>
            <person name="Bachmann H."/>
        </authorList>
    </citation>
    <scope>NUCLEOTIDE SEQUENCE</scope>
    <source>
        <strain evidence="6">M20</strain>
    </source>
</reference>
<evidence type="ECO:0000313" key="8">
    <source>
        <dbReference type="Proteomes" id="UP000245919"/>
    </source>
</evidence>
<dbReference type="PANTHER" id="PTHR43685:SF5">
    <property type="entry name" value="GLYCOSYLTRANSFERASE EPSE-RELATED"/>
    <property type="match status" value="1"/>
</dbReference>
<dbReference type="PANTHER" id="PTHR43685">
    <property type="entry name" value="GLYCOSYLTRANSFERASE"/>
    <property type="match status" value="1"/>
</dbReference>
<comment type="similarity">
    <text evidence="1">Belongs to the glycosyltransferase 2 family.</text>
</comment>
<dbReference type="InterPro" id="IPR029044">
    <property type="entry name" value="Nucleotide-diphossugar_trans"/>
</dbReference>
<evidence type="ECO:0000256" key="1">
    <source>
        <dbReference type="ARBA" id="ARBA00006739"/>
    </source>
</evidence>
<evidence type="ECO:0000313" key="5">
    <source>
        <dbReference type="EMBL" id="AWN64831.1"/>
    </source>
</evidence>
<dbReference type="InterPro" id="IPR001173">
    <property type="entry name" value="Glyco_trans_2-like"/>
</dbReference>
<dbReference type="PATRIC" id="fig|1360.114.peg.966"/>
<dbReference type="GO" id="GO:0016757">
    <property type="term" value="F:glycosyltransferase activity"/>
    <property type="evidence" value="ECO:0007669"/>
    <property type="project" value="UniProtKB-KW"/>
</dbReference>
<dbReference type="Proteomes" id="UP000245919">
    <property type="component" value="Chromosome"/>
</dbReference>
<dbReference type="Proteomes" id="UP000053719">
    <property type="component" value="Unassembled WGS sequence"/>
</dbReference>
<dbReference type="Gene3D" id="3.90.550.10">
    <property type="entry name" value="Spore Coat Polysaccharide Biosynthesis Protein SpsA, Chain A"/>
    <property type="match status" value="1"/>
</dbReference>
<dbReference type="Pfam" id="PF00535">
    <property type="entry name" value="Glycos_transf_2"/>
    <property type="match status" value="1"/>
</dbReference>
<accession>A0A0A7SXF7</accession>
<reference evidence="7" key="1">
    <citation type="submission" date="2015-10" db="EMBL/GenBank/DDBJ databases">
        <title>Draft Genome Sequences of 11 Lactococcus lactis subspecies cremoris strains.</title>
        <authorList>
            <person name="Wels M."/>
            <person name="Backus L."/>
            <person name="Boekhorst J."/>
            <person name="Dijkstra A."/>
            <person name="Beerthuizen M."/>
            <person name="Kelly W."/>
            <person name="Siezen R."/>
            <person name="Bachmann H."/>
            <person name="Van Hijum S."/>
        </authorList>
    </citation>
    <scope>NUCLEOTIDE SEQUENCE [LARGE SCALE GENOMIC DNA]</scope>
    <source>
        <strain evidence="7">M20</strain>
    </source>
</reference>
<dbReference type="GeneID" id="89632356"/>
<keyword evidence="2" id="KW-0328">Glycosyltransferase</keyword>
<protein>
    <submittedName>
        <fullName evidence="5 6">Glycosyltransferase</fullName>
    </submittedName>
</protein>